<evidence type="ECO:0000313" key="2">
    <source>
        <dbReference type="EMBL" id="ORY23642.1"/>
    </source>
</evidence>
<dbReference type="EMBL" id="MCGO01000157">
    <property type="protein sequence ID" value="ORY23642.1"/>
    <property type="molecule type" value="Genomic_DNA"/>
</dbReference>
<name>A0A1Y2AMD0_9FUNG</name>
<comment type="caution">
    <text evidence="2">The sequence shown here is derived from an EMBL/GenBank/DDBJ whole genome shotgun (WGS) entry which is preliminary data.</text>
</comment>
<proteinExistence type="predicted"/>
<evidence type="ECO:0000313" key="3">
    <source>
        <dbReference type="Proteomes" id="UP000193642"/>
    </source>
</evidence>
<dbReference type="OrthoDB" id="10607232at2759"/>
<feature type="region of interest" description="Disordered" evidence="1">
    <location>
        <begin position="438"/>
        <end position="463"/>
    </location>
</feature>
<keyword evidence="3" id="KW-1185">Reference proteome</keyword>
<evidence type="ECO:0000256" key="1">
    <source>
        <dbReference type="SAM" id="MobiDB-lite"/>
    </source>
</evidence>
<sequence length="463" mass="53001">MKRKTAQRIDETRTRRERKVEIANARIVLIGLLEDLVNSNDERTLELVLESPLILHAWLLSKLPDKELNEELTREEFLSLTGEIIKTHFLTWRTYWWPGQYKVSREPLQFPRRPKHVQFHYMKLLYSEKEAKAKFGGKFFAHRSHYKYDDNGEPYPVNTKMENARVPLFLDDYPEIKEVDVSKGRHIFYDMDDKRFLGYVECGLMSNQYVQMVNSIQTFECDVRAGVRNHSMTKAHVVTAKMVASGVKAYGPRGNCYPGMSMYKTSANASVSELVRQLVVYPLLEVAKGIIVDVENGYTMFQYFKGAGNAIINSMEESGKLEAAGLQSKDISFGNLMQVFTTHNYCNAMHIDPDHKYDSHSYGIGFQTGGGAPVDARGCEERFFFVCPQHGFYFRMQSNMYWGWNTSLYHGTSVFPEGLQSSQRYTSGIGVQAKLGREASKSSSFVEDAESESSSVGWKFKKC</sequence>
<dbReference type="AlphaFoldDB" id="A0A1Y2AMD0"/>
<dbReference type="Proteomes" id="UP000193642">
    <property type="component" value="Unassembled WGS sequence"/>
</dbReference>
<reference evidence="2 3" key="1">
    <citation type="submission" date="2016-07" db="EMBL/GenBank/DDBJ databases">
        <title>Pervasive Adenine N6-methylation of Active Genes in Fungi.</title>
        <authorList>
            <consortium name="DOE Joint Genome Institute"/>
            <person name="Mondo S.J."/>
            <person name="Dannebaum R.O."/>
            <person name="Kuo R.C."/>
            <person name="Labutti K."/>
            <person name="Haridas S."/>
            <person name="Kuo A."/>
            <person name="Salamov A."/>
            <person name="Ahrendt S.R."/>
            <person name="Lipzen A."/>
            <person name="Sullivan W."/>
            <person name="Andreopoulos W.B."/>
            <person name="Clum A."/>
            <person name="Lindquist E."/>
            <person name="Daum C."/>
            <person name="Ramamoorthy G.K."/>
            <person name="Gryganskyi A."/>
            <person name="Culley D."/>
            <person name="Magnuson J.K."/>
            <person name="James T.Y."/>
            <person name="O'Malley M.A."/>
            <person name="Stajich J.E."/>
            <person name="Spatafora J.W."/>
            <person name="Visel A."/>
            <person name="Grigoriev I.V."/>
        </authorList>
    </citation>
    <scope>NUCLEOTIDE SEQUENCE [LARGE SCALE GENOMIC DNA]</scope>
    <source>
        <strain evidence="2 3">JEL800</strain>
    </source>
</reference>
<accession>A0A1Y2AMD0</accession>
<protein>
    <submittedName>
        <fullName evidence="2">Uncharacterized protein</fullName>
    </submittedName>
</protein>
<organism evidence="2 3">
    <name type="scientific">Rhizoclosmatium globosum</name>
    <dbReference type="NCBI Taxonomy" id="329046"/>
    <lineage>
        <taxon>Eukaryota</taxon>
        <taxon>Fungi</taxon>
        <taxon>Fungi incertae sedis</taxon>
        <taxon>Chytridiomycota</taxon>
        <taxon>Chytridiomycota incertae sedis</taxon>
        <taxon>Chytridiomycetes</taxon>
        <taxon>Chytridiales</taxon>
        <taxon>Chytriomycetaceae</taxon>
        <taxon>Rhizoclosmatium</taxon>
    </lineage>
</organism>
<gene>
    <name evidence="2" type="ORF">BCR33DRAFT_775188</name>
</gene>